<feature type="compositionally biased region" description="Low complexity" evidence="7">
    <location>
        <begin position="155"/>
        <end position="174"/>
    </location>
</feature>
<evidence type="ECO:0000313" key="12">
    <source>
        <dbReference type="Proteomes" id="UP000749559"/>
    </source>
</evidence>
<name>A0A8J1U2P4_OWEFU</name>
<evidence type="ECO:0000313" key="11">
    <source>
        <dbReference type="EMBL" id="CAH1791694.1"/>
    </source>
</evidence>
<feature type="domain" description="DNA polymerase alpha subunit B OB" evidence="10">
    <location>
        <begin position="238"/>
        <end position="342"/>
    </location>
</feature>
<comment type="caution">
    <text evidence="11">The sequence shown here is derived from an EMBL/GenBank/DDBJ whole genome shotgun (WGS) entry which is preliminary data.</text>
</comment>
<evidence type="ECO:0000256" key="1">
    <source>
        <dbReference type="ARBA" id="ARBA00004123"/>
    </source>
</evidence>
<comment type="similarity">
    <text evidence="2 6">Belongs to the DNA polymerase alpha subunit B family.</text>
</comment>
<dbReference type="GO" id="GO:0003677">
    <property type="term" value="F:DNA binding"/>
    <property type="evidence" value="ECO:0007669"/>
    <property type="project" value="InterPro"/>
</dbReference>
<dbReference type="GO" id="GO:0006270">
    <property type="term" value="P:DNA replication initiation"/>
    <property type="evidence" value="ECO:0007669"/>
    <property type="project" value="TreeGrafter"/>
</dbReference>
<gene>
    <name evidence="11" type="ORF">OFUS_LOCUS16751</name>
</gene>
<dbReference type="Pfam" id="PF22062">
    <property type="entry name" value="OB_DPOA2"/>
    <property type="match status" value="1"/>
</dbReference>
<evidence type="ECO:0000259" key="9">
    <source>
        <dbReference type="Pfam" id="PF08418"/>
    </source>
</evidence>
<dbReference type="InterPro" id="IPR016722">
    <property type="entry name" value="DNA_pol_alpha_bsu"/>
</dbReference>
<dbReference type="Pfam" id="PF04042">
    <property type="entry name" value="DNA_pol_E_B"/>
    <property type="match status" value="1"/>
</dbReference>
<dbReference type="Gene3D" id="1.10.8.530">
    <property type="entry name" value="DNA polymerase alpha-primase, subunit B, N-terminal domain"/>
    <property type="match status" value="1"/>
</dbReference>
<dbReference type="Proteomes" id="UP000749559">
    <property type="component" value="Unassembled WGS sequence"/>
</dbReference>
<keyword evidence="5 6" id="KW-0539">Nucleus</keyword>
<evidence type="ECO:0000256" key="4">
    <source>
        <dbReference type="ARBA" id="ARBA00022705"/>
    </source>
</evidence>
<evidence type="ECO:0000256" key="7">
    <source>
        <dbReference type="SAM" id="MobiDB-lite"/>
    </source>
</evidence>
<dbReference type="PANTHER" id="PTHR23061">
    <property type="entry name" value="DNA POLYMERASE 2 ALPHA 70 KDA SUBUNIT"/>
    <property type="match status" value="1"/>
</dbReference>
<evidence type="ECO:0000256" key="2">
    <source>
        <dbReference type="ARBA" id="ARBA00007299"/>
    </source>
</evidence>
<dbReference type="InterPro" id="IPR007185">
    <property type="entry name" value="DNA_pol_a/d/e_bsu"/>
</dbReference>
<evidence type="ECO:0000256" key="3">
    <source>
        <dbReference type="ARBA" id="ARBA00018596"/>
    </source>
</evidence>
<protein>
    <recommendedName>
        <fullName evidence="3 6">DNA polymerase alpha subunit B</fullName>
    </recommendedName>
</protein>
<dbReference type="PANTHER" id="PTHR23061:SF12">
    <property type="entry name" value="DNA POLYMERASE ALPHA SUBUNIT B"/>
    <property type="match status" value="1"/>
</dbReference>
<dbReference type="OrthoDB" id="336885at2759"/>
<dbReference type="InterPro" id="IPR054300">
    <property type="entry name" value="OB_DPOA2"/>
</dbReference>
<reference evidence="11" key="1">
    <citation type="submission" date="2022-03" db="EMBL/GenBank/DDBJ databases">
        <authorList>
            <person name="Martin C."/>
        </authorList>
    </citation>
    <scope>NUCLEOTIDE SEQUENCE</scope>
</reference>
<feature type="domain" description="DNA polymerase alpha/delta/epsilon subunit B" evidence="8">
    <location>
        <begin position="360"/>
        <end position="562"/>
    </location>
</feature>
<evidence type="ECO:0000259" key="8">
    <source>
        <dbReference type="Pfam" id="PF04042"/>
    </source>
</evidence>
<feature type="region of interest" description="Disordered" evidence="7">
    <location>
        <begin position="136"/>
        <end position="182"/>
    </location>
</feature>
<evidence type="ECO:0000259" key="10">
    <source>
        <dbReference type="Pfam" id="PF22062"/>
    </source>
</evidence>
<feature type="domain" description="DNA polymerase alpha subunit B N-terminal" evidence="9">
    <location>
        <begin position="10"/>
        <end position="78"/>
    </location>
</feature>
<accession>A0A8J1U2P4</accession>
<dbReference type="AlphaFoldDB" id="A0A8J1U2P4"/>
<proteinExistence type="inferred from homology"/>
<dbReference type="InterPro" id="IPR013627">
    <property type="entry name" value="Pol_alpha_B_N"/>
</dbReference>
<dbReference type="Pfam" id="PF08418">
    <property type="entry name" value="Pol_alpha_B_N"/>
    <property type="match status" value="1"/>
</dbReference>
<sequence>MMSYASITDEDLTDEFSTFDINLDNEDVIDKLKELCVLYRIDASNIADEWVAYSHTKKVDTPLNVDTLSNFEKEKLNRKAGKNKTPKHGSTKKVIYNADTFADIVDNNLADDFLEAYSTPGAKEELEILKEKIKKRQVTPDNPPTNKRLTGLNGTPVPFSPNSFSPANFSPTSATPSKKYNARPGKGEIVCSHGPTEKVNWQGQGQRSSCIEPYTGDGIQSLESKYKYMFQKVTDKAHVLSDMIDEMGAKLQKHHSIEEVAHISLPVQEPVTIIGRVCCDGNGKLNAKSLILEGSRETSNGKTVPLDVTGVPQYSLFPGQIIAAEGLNSTGSKFMASKIYEGVPPTPAAPMSIEDDLHMVIAAGPFTTSDSTAYEPLVDLVKSLQRDKPDVCILIGPFVDIKNPEVDKLTEMTYEELFLKNITSLVDAIERLHTQLIIVPSQRDAHHESVYPQPSFVVPELAKNKKIHFMPDPSMLTIDGVVVGVMATDTLFDLGKEETSSNAGSDRLGRLVSHIMTQQNCYPLYPPMEEVNIDYDHFEVYAGLSVVPHILITPSDLKYFIKDIHGCCCVNPGRLAKGLVGGTYSRLVVSSSLQPQIAAKVVKI</sequence>
<dbReference type="Gene3D" id="3.60.21.60">
    <property type="match status" value="2"/>
</dbReference>
<dbReference type="EMBL" id="CAIIXF020000008">
    <property type="protein sequence ID" value="CAH1791694.1"/>
    <property type="molecule type" value="Genomic_DNA"/>
</dbReference>
<dbReference type="InterPro" id="IPR043034">
    <property type="entry name" value="DNA_pol_alpha_B_N_sf"/>
</dbReference>
<dbReference type="PIRSF" id="PIRSF018300">
    <property type="entry name" value="DNA_pol_alph_2"/>
    <property type="match status" value="1"/>
</dbReference>
<keyword evidence="4 6" id="KW-0235">DNA replication</keyword>
<evidence type="ECO:0000256" key="5">
    <source>
        <dbReference type="ARBA" id="ARBA00023242"/>
    </source>
</evidence>
<dbReference type="GO" id="GO:0005658">
    <property type="term" value="C:alpha DNA polymerase:primase complex"/>
    <property type="evidence" value="ECO:0007669"/>
    <property type="project" value="TreeGrafter"/>
</dbReference>
<keyword evidence="12" id="KW-1185">Reference proteome</keyword>
<evidence type="ECO:0000256" key="6">
    <source>
        <dbReference type="PIRNR" id="PIRNR018300"/>
    </source>
</evidence>
<comment type="function">
    <text evidence="6">Accessory subunit of the DNA polymerase alpha complex (also known as the alpha DNA polymerase-primase complex) which plays an essential role in the initiation of DNA synthesis.</text>
</comment>
<organism evidence="11 12">
    <name type="scientific">Owenia fusiformis</name>
    <name type="common">Polychaete worm</name>
    <dbReference type="NCBI Taxonomy" id="6347"/>
    <lineage>
        <taxon>Eukaryota</taxon>
        <taxon>Metazoa</taxon>
        <taxon>Spiralia</taxon>
        <taxon>Lophotrochozoa</taxon>
        <taxon>Annelida</taxon>
        <taxon>Polychaeta</taxon>
        <taxon>Sedentaria</taxon>
        <taxon>Canalipalpata</taxon>
        <taxon>Sabellida</taxon>
        <taxon>Oweniida</taxon>
        <taxon>Oweniidae</taxon>
        <taxon>Owenia</taxon>
    </lineage>
</organism>
<dbReference type="FunFam" id="3.60.21.60:FF:000003">
    <property type="entry name" value="DNA polymerase alpha subunit B"/>
    <property type="match status" value="1"/>
</dbReference>
<comment type="subcellular location">
    <subcellularLocation>
        <location evidence="1 6">Nucleus</location>
    </subcellularLocation>
</comment>